<reference evidence="1 2" key="1">
    <citation type="submission" date="2023-10" db="EMBL/GenBank/DDBJ databases">
        <title>Complete Genome Sequence of Limnobacter thiooxidans CS-K2T, Isolated from freshwater lake sediments in Bavaria, Germany.</title>
        <authorList>
            <person name="Naruki M."/>
            <person name="Watanabe A."/>
            <person name="Warashina T."/>
            <person name="Morita T."/>
            <person name="Arakawa K."/>
        </authorList>
    </citation>
    <scope>NUCLEOTIDE SEQUENCE [LARGE SCALE GENOMIC DNA]</scope>
    <source>
        <strain evidence="1 2">CS-K2</strain>
    </source>
</reference>
<evidence type="ECO:0000313" key="1">
    <source>
        <dbReference type="EMBL" id="BET24627.1"/>
    </source>
</evidence>
<dbReference type="PANTHER" id="PTHR35370:SF1">
    <property type="entry name" value="TYPE VI SECRETION SYSTEM COMPONENT TSSF1"/>
    <property type="match status" value="1"/>
</dbReference>
<accession>A0AA86MH28</accession>
<protein>
    <submittedName>
        <fullName evidence="1">Type VI secretion system baseplate subunit TssF</fullName>
    </submittedName>
</protein>
<dbReference type="EMBL" id="AP028947">
    <property type="protein sequence ID" value="BET24627.1"/>
    <property type="molecule type" value="Genomic_DNA"/>
</dbReference>
<proteinExistence type="predicted"/>
<sequence>MDPRLLQFYTQELAHVRDMGAEFAARFPKIASRLAMDATEVQDPYVERLLEGFAFLTARVQLRLHEEFPRFTEQLLNRISVNFLAPVPAMGVVQLKPNLGDVALKKGVSVPAGTVLQSQVAKGVHTPCKFRTGHALTLWPLEIQAVEHGPFRGTPPKVPGKGVVRSALHIHIQTTTQSALSQLPVDTLDFHVSCGDEYAFPLFERACYATAVVAIRPTGQSAWRFLPAGAVQAMGMSDEEALLPADARQFSGTRLLQEFFAFPQRFLFFQVRGLKSHLASFQQQSFELALCFTDSNLEMDRVVDQDSLALNCTPVVNLFEHACDRVLLDERLHEMHVQPNRSRPQDFEVHSVLGVQGHGQHKLLSVPALYSNGGVHGLDTPHYVLRRTPTLVSEKQAREGGRSSYSGTDVYLGLTQSTGELIAGHGLQQLAVRALCTNRDLPLLMPVGKGPTDLVWPGNLPLQSIRFLRGPSRPKAPVKTAQTCWQLIEHLSLNYLGLIDPASSEQQGGAAAITQLLGLHAAPAQPAQQHIVRAVQSVHSQVAVSRIVRQGKPAVVRGLQVTLTLDELALQGLGVAVLGSVLARYLAAHVSVNSFVQTRIRSVHSGAVLDFPAWSGNRPLL</sequence>
<keyword evidence="2" id="KW-1185">Reference proteome</keyword>
<dbReference type="PIRSF" id="PIRSF028304">
    <property type="entry name" value="UCP028304"/>
    <property type="match status" value="1"/>
</dbReference>
<dbReference type="PANTHER" id="PTHR35370">
    <property type="entry name" value="CYTOPLASMIC PROTEIN-RELATED-RELATED"/>
    <property type="match status" value="1"/>
</dbReference>
<dbReference type="KEGG" id="lto:RGQ30_01280"/>
<organism evidence="1 2">
    <name type="scientific">Limnobacter thiooxidans</name>
    <dbReference type="NCBI Taxonomy" id="131080"/>
    <lineage>
        <taxon>Bacteria</taxon>
        <taxon>Pseudomonadati</taxon>
        <taxon>Pseudomonadota</taxon>
        <taxon>Betaproteobacteria</taxon>
        <taxon>Burkholderiales</taxon>
        <taxon>Burkholderiaceae</taxon>
        <taxon>Limnobacter</taxon>
    </lineage>
</organism>
<dbReference type="RefSeq" id="WP_130557133.1">
    <property type="nucleotide sequence ID" value="NZ_AP028947.1"/>
</dbReference>
<dbReference type="InterPro" id="IPR010272">
    <property type="entry name" value="T6SS_TssF"/>
</dbReference>
<dbReference type="Pfam" id="PF05947">
    <property type="entry name" value="T6SS_TssF"/>
    <property type="match status" value="1"/>
</dbReference>
<dbReference type="Proteomes" id="UP001329151">
    <property type="component" value="Chromosome"/>
</dbReference>
<dbReference type="NCBIfam" id="TIGR03359">
    <property type="entry name" value="VI_chp_6"/>
    <property type="match status" value="1"/>
</dbReference>
<gene>
    <name evidence="1" type="primary">tssF</name>
    <name evidence="1" type="ORF">RGQ30_01280</name>
</gene>
<evidence type="ECO:0000313" key="2">
    <source>
        <dbReference type="Proteomes" id="UP001329151"/>
    </source>
</evidence>
<name>A0AA86MH28_9BURK</name>
<dbReference type="AlphaFoldDB" id="A0AA86MH28"/>